<proteinExistence type="predicted"/>
<dbReference type="PANTHER" id="PTHR47926">
    <property type="entry name" value="PENTATRICOPEPTIDE REPEAT-CONTAINING PROTEIN"/>
    <property type="match status" value="1"/>
</dbReference>
<accession>W1NUY4</accession>
<evidence type="ECO:0008006" key="5">
    <source>
        <dbReference type="Google" id="ProtNLM"/>
    </source>
</evidence>
<evidence type="ECO:0000256" key="1">
    <source>
        <dbReference type="ARBA" id="ARBA00022737"/>
    </source>
</evidence>
<dbReference type="Pfam" id="PF13041">
    <property type="entry name" value="PPR_2"/>
    <property type="match status" value="2"/>
</dbReference>
<dbReference type="FunFam" id="1.25.40.10:FF:000442">
    <property type="entry name" value="Pentatricopeptide repeat-containing protein At3g49710"/>
    <property type="match status" value="1"/>
</dbReference>
<dbReference type="InterPro" id="IPR002885">
    <property type="entry name" value="PPR_rpt"/>
</dbReference>
<dbReference type="InterPro" id="IPR046849">
    <property type="entry name" value="E2_motif"/>
</dbReference>
<protein>
    <recommendedName>
        <fullName evidence="5">Pentatricopeptide repeat-containing protein</fullName>
    </recommendedName>
</protein>
<evidence type="ECO:0000313" key="3">
    <source>
        <dbReference type="EMBL" id="ERN01442.1"/>
    </source>
</evidence>
<organism evidence="3 4">
    <name type="scientific">Amborella trichopoda</name>
    <dbReference type="NCBI Taxonomy" id="13333"/>
    <lineage>
        <taxon>Eukaryota</taxon>
        <taxon>Viridiplantae</taxon>
        <taxon>Streptophyta</taxon>
        <taxon>Embryophyta</taxon>
        <taxon>Tracheophyta</taxon>
        <taxon>Spermatophyta</taxon>
        <taxon>Magnoliopsida</taxon>
        <taxon>Amborellales</taxon>
        <taxon>Amborellaceae</taxon>
        <taxon>Amborella</taxon>
    </lineage>
</organism>
<dbReference type="InterPro" id="IPR011990">
    <property type="entry name" value="TPR-like_helical_dom_sf"/>
</dbReference>
<feature type="repeat" description="PPR" evidence="2">
    <location>
        <begin position="157"/>
        <end position="191"/>
    </location>
</feature>
<dbReference type="Gramene" id="ERN01442">
    <property type="protein sequence ID" value="ERN01442"/>
    <property type="gene ID" value="AMTR_s00002p00267090"/>
</dbReference>
<dbReference type="Proteomes" id="UP000017836">
    <property type="component" value="Unassembled WGS sequence"/>
</dbReference>
<feature type="repeat" description="PPR" evidence="2">
    <location>
        <begin position="392"/>
        <end position="426"/>
    </location>
</feature>
<sequence length="622" mass="69238">MSRLLFFSAVSHPENQDMAFLLFQHLTPQPNLFIYNTMISSLSSHSFLSLYRTSQPSLSFYKSCSLSHPLYKTYNPSLSLYKSMLLADIAPDKHTLLALLKASPCLSEVRQIHSHAIATGFFPSYPYLQNAFIKVYSDRQRVDLASQVFNQMHDSQDVVSWNSMIMGHARHGCPYKALWLFHDMGVAGIIADEFTLVGSLVACGRIEDASMGKSIHAWTICHWGPSNINMTMSNAFIDMYVKCGELGFAKRVFNGLMEKDIFSWNTMIAGYAKIGELGLALRLFYEMPSRDQVSWNSIIDGYAQKGNFGVVMELFVEMLAQNAVPDRATILSLVAAAGEAGALDQGRWVHGWVQRAHIDMDPFLCSALITMYCKCGSVEHAKKVFKLARERDVLIWTAMISGLAFHGYGTDALGLFSQMQNVGLKPNEVTFIGVLAACSHSGMVSEGLGLFADMSQLYGIEPGVAHYGCVVDLLGRAGMLKEASALIEKMPMKPSSSIWGTILSACRVHGEVEFAEVSMRELVKLEPEREGAYVLLSNVYSASQRWGEARRVREAMDRRGVRKVAGFSSIIVDGVVHNFIASDKRHPLSDEIYSVLLDISREMKSAVYVCGFQELWMETILE</sequence>
<dbReference type="PROSITE" id="PS51375">
    <property type="entry name" value="PPR"/>
    <property type="match status" value="5"/>
</dbReference>
<dbReference type="Pfam" id="PF20431">
    <property type="entry name" value="E_motif"/>
    <property type="match status" value="1"/>
</dbReference>
<keyword evidence="4" id="KW-1185">Reference proteome</keyword>
<dbReference type="NCBIfam" id="TIGR00756">
    <property type="entry name" value="PPR"/>
    <property type="match status" value="5"/>
</dbReference>
<evidence type="ECO:0000313" key="4">
    <source>
        <dbReference type="Proteomes" id="UP000017836"/>
    </source>
</evidence>
<dbReference type="HOGENOM" id="CLU_002706_15_10_1"/>
<dbReference type="GO" id="GO:0009451">
    <property type="term" value="P:RNA modification"/>
    <property type="evidence" value="ECO:0000318"/>
    <property type="project" value="GO_Central"/>
</dbReference>
<dbReference type="FunFam" id="1.25.40.10:FF:000184">
    <property type="entry name" value="Pentatricopeptide repeat-containing protein, chloroplastic"/>
    <property type="match status" value="1"/>
</dbReference>
<dbReference type="Gene3D" id="1.25.40.10">
    <property type="entry name" value="Tetratricopeptide repeat domain"/>
    <property type="match status" value="3"/>
</dbReference>
<dbReference type="InterPro" id="IPR046848">
    <property type="entry name" value="E_motif"/>
</dbReference>
<dbReference type="Pfam" id="PF20430">
    <property type="entry name" value="Eplus_motif"/>
    <property type="match status" value="1"/>
</dbReference>
<feature type="repeat" description="PPR" evidence="2">
    <location>
        <begin position="361"/>
        <end position="391"/>
    </location>
</feature>
<feature type="repeat" description="PPR" evidence="2">
    <location>
        <begin position="260"/>
        <end position="290"/>
    </location>
</feature>
<dbReference type="InterPro" id="IPR046960">
    <property type="entry name" value="PPR_At4g14850-like_plant"/>
</dbReference>
<reference evidence="4" key="1">
    <citation type="journal article" date="2013" name="Science">
        <title>The Amborella genome and the evolution of flowering plants.</title>
        <authorList>
            <consortium name="Amborella Genome Project"/>
        </authorList>
    </citation>
    <scope>NUCLEOTIDE SEQUENCE [LARGE SCALE GENOMIC DNA]</scope>
</reference>
<dbReference type="OMA" id="KLAYAVF"/>
<feature type="repeat" description="PPR" evidence="2">
    <location>
        <begin position="291"/>
        <end position="325"/>
    </location>
</feature>
<evidence type="ECO:0000256" key="2">
    <source>
        <dbReference type="PROSITE-ProRule" id="PRU00708"/>
    </source>
</evidence>
<dbReference type="GO" id="GO:0003723">
    <property type="term" value="F:RNA binding"/>
    <property type="evidence" value="ECO:0007669"/>
    <property type="project" value="InterPro"/>
</dbReference>
<dbReference type="eggNOG" id="KOG4197">
    <property type="taxonomic scope" value="Eukaryota"/>
</dbReference>
<dbReference type="AlphaFoldDB" id="W1NUY4"/>
<keyword evidence="1" id="KW-0677">Repeat</keyword>
<dbReference type="EMBL" id="KI394767">
    <property type="protein sequence ID" value="ERN01442.1"/>
    <property type="molecule type" value="Genomic_DNA"/>
</dbReference>
<name>W1NUY4_AMBTC</name>
<dbReference type="Pfam" id="PF01535">
    <property type="entry name" value="PPR"/>
    <property type="match status" value="4"/>
</dbReference>
<gene>
    <name evidence="3" type="ORF">AMTR_s00002p00267090</name>
</gene>